<dbReference type="InterPro" id="IPR000652">
    <property type="entry name" value="Triosephosphate_isomerase"/>
</dbReference>
<dbReference type="InterPro" id="IPR015911">
    <property type="entry name" value="Phosphoglycerate_kinase_CS"/>
</dbReference>
<dbReference type="EMBL" id="LGGH01000001">
    <property type="protein sequence ID" value="KUK68674.1"/>
    <property type="molecule type" value="Genomic_DNA"/>
</dbReference>
<feature type="binding site" evidence="14">
    <location>
        <begin position="22"/>
        <end position="24"/>
    </location>
    <ligand>
        <name>substrate</name>
    </ligand>
</feature>
<dbReference type="GO" id="GO:0004618">
    <property type="term" value="F:phosphoglycerate kinase activity"/>
    <property type="evidence" value="ECO:0007669"/>
    <property type="project" value="UniProtKB-UniRule"/>
</dbReference>
<keyword evidence="7 15" id="KW-0312">Gluconeogenesis</keyword>
<evidence type="ECO:0000256" key="16">
    <source>
        <dbReference type="RuleBase" id="RU000695"/>
    </source>
</evidence>
<feature type="binding site" evidence="14">
    <location>
        <position position="204"/>
    </location>
    <ligand>
        <name>ATP</name>
        <dbReference type="ChEBI" id="CHEBI:30616"/>
    </ligand>
</feature>
<feature type="binding site" evidence="14">
    <location>
        <position position="296"/>
    </location>
    <ligand>
        <name>ATP</name>
        <dbReference type="ChEBI" id="CHEBI:30616"/>
    </ligand>
</feature>
<comment type="catalytic activity">
    <reaction evidence="2 14">
        <text>(2R)-3-phosphoglycerate + ATP = (2R)-3-phospho-glyceroyl phosphate + ADP</text>
        <dbReference type="Rhea" id="RHEA:14801"/>
        <dbReference type="ChEBI" id="CHEBI:30616"/>
        <dbReference type="ChEBI" id="CHEBI:57604"/>
        <dbReference type="ChEBI" id="CHEBI:58272"/>
        <dbReference type="ChEBI" id="CHEBI:456216"/>
        <dbReference type="EC" id="2.7.2.3"/>
    </reaction>
</comment>
<feature type="binding site" evidence="14">
    <location>
        <begin position="62"/>
        <end position="65"/>
    </location>
    <ligand>
        <name>substrate</name>
    </ligand>
</feature>
<comment type="similarity">
    <text evidence="15">Belongs to the triosephosphate isomerase family.</text>
</comment>
<reference evidence="18" key="1">
    <citation type="journal article" date="2015" name="MBio">
        <title>Genome-Resolved Metagenomic Analysis Reveals Roles for Candidate Phyla and Other Microbial Community Members in Biogeochemical Transformations in Oil Reservoirs.</title>
        <authorList>
            <person name="Hu P."/>
            <person name="Tom L."/>
            <person name="Singh A."/>
            <person name="Thomas B.C."/>
            <person name="Baker B.J."/>
            <person name="Piceno Y.M."/>
            <person name="Andersen G.L."/>
            <person name="Banfield J.F."/>
        </authorList>
    </citation>
    <scope>NUCLEOTIDE SEQUENCE [LARGE SCALE GENOMIC DNA]</scope>
</reference>
<feature type="binding site" evidence="15">
    <location>
        <position position="615"/>
    </location>
    <ligand>
        <name>substrate</name>
    </ligand>
</feature>
<comment type="catalytic activity">
    <reaction evidence="1 15">
        <text>D-glyceraldehyde 3-phosphate = dihydroxyacetone phosphate</text>
        <dbReference type="Rhea" id="RHEA:18585"/>
        <dbReference type="ChEBI" id="CHEBI:57642"/>
        <dbReference type="ChEBI" id="CHEBI:59776"/>
        <dbReference type="EC" id="5.3.1.1"/>
    </reaction>
</comment>
<keyword evidence="9 14" id="KW-0547">Nucleotide-binding</keyword>
<dbReference type="Pfam" id="PF00121">
    <property type="entry name" value="TIM"/>
    <property type="match status" value="1"/>
</dbReference>
<dbReference type="PATRIC" id="fig|1236046.6.peg.1065"/>
<sequence>MSKTLTLRDVDLSGKRVLVRVDFNVPLNKETGEVSDDTRIKAALPTIEYIVERGGKAILVSHLGRPKGKKDPKYSLERVAERLRSLIGKPVRFVPDCVGEAVERAVSEMNDGDILLLENVRFYPEEEKNDPDFSKKLSSIADIHVNDAFGTAHRSHASNVGVAQSLISVPGFLMQKEIEMLGMAIESPEHPYVVILGGAKVSDKIGVISNLLEKADRILIGGAMMFTFLKALGKSVGDSLVEEDKIDLAKEILKKAKKKSVEFVLPVDTIISREIKAGSESRVASLEEGVPSGWKGLDIGPSTIELFEGKLSDAKTVVWNGPMGVFEIDDFAKGTESIAKALASLKDAVTIIGGGDSAAAINKFGLADKVSHVSTGGGASLEMLEGKDMPGIKSLSTEGRKKKRRIMVAGNWKMNKSPDESRMFAGFLASSIGNEKAVDVVVFPATISVPGVADILKDTTIKFGVQNIYPADSGAFTGEISVPMLADLGVEYVLVGHSERRHIFGETSEMTNEKIKAVLKGGLIPVFCVGETLEERESGRTNEVLEEQISKGFAGLDKKEAERVIIAYEPVWAIGTGVVATPEQAEDTMKFVRDLVSSLYDNDLSERIRILYGGSIKPDNFEPLIAMENIDGGLVGGASLLESFVQLVAIAEHHA</sequence>
<dbReference type="Gene3D" id="3.40.50.1260">
    <property type="entry name" value="Phosphoglycerate kinase, N-terminal domain"/>
    <property type="match status" value="2"/>
</dbReference>
<dbReference type="HAMAP" id="MF_00145">
    <property type="entry name" value="Phosphoglyc_kinase"/>
    <property type="match status" value="1"/>
</dbReference>
<feature type="active site" description="Proton acceptor" evidence="15">
    <location>
        <position position="569"/>
    </location>
</feature>
<comment type="subunit">
    <text evidence="15">Homodimer.</text>
</comment>
<keyword evidence="13 15" id="KW-0413">Isomerase</keyword>
<evidence type="ECO:0000256" key="11">
    <source>
        <dbReference type="ARBA" id="ARBA00022840"/>
    </source>
</evidence>
<dbReference type="PRINTS" id="PR00477">
    <property type="entry name" value="PHGLYCKINASE"/>
</dbReference>
<dbReference type="GO" id="GO:0006094">
    <property type="term" value="P:gluconeogenesis"/>
    <property type="evidence" value="ECO:0007669"/>
    <property type="project" value="UniProtKB-UniRule"/>
</dbReference>
<dbReference type="FunFam" id="3.40.50.1260:FF:000003">
    <property type="entry name" value="Phosphoglycerate kinase"/>
    <property type="match status" value="1"/>
</dbReference>
<dbReference type="CDD" id="cd00318">
    <property type="entry name" value="Phosphoglycerate_kinase"/>
    <property type="match status" value="1"/>
</dbReference>
<accession>A0A101H1K7</accession>
<dbReference type="Proteomes" id="UP000054260">
    <property type="component" value="Unassembled WGS sequence"/>
</dbReference>
<comment type="function">
    <text evidence="15">Involved in the gluconeogenesis. Catalyzes stereospecifically the conversion of dihydroxyacetone phosphate (DHAP) to D-glyceraldehyde-3-phosphate (G3P).</text>
</comment>
<dbReference type="InterPro" id="IPR035990">
    <property type="entry name" value="TIM_sf"/>
</dbReference>
<dbReference type="CDD" id="cd00311">
    <property type="entry name" value="TIM"/>
    <property type="match status" value="1"/>
</dbReference>
<keyword evidence="14" id="KW-0963">Cytoplasm</keyword>
<evidence type="ECO:0000313" key="18">
    <source>
        <dbReference type="Proteomes" id="UP000054260"/>
    </source>
</evidence>
<dbReference type="InterPro" id="IPR020861">
    <property type="entry name" value="Triosephosphate_isomerase_AS"/>
</dbReference>
<evidence type="ECO:0000256" key="4">
    <source>
        <dbReference type="ARBA" id="ARBA00004838"/>
    </source>
</evidence>
<evidence type="ECO:0000256" key="6">
    <source>
        <dbReference type="ARBA" id="ARBA00011245"/>
    </source>
</evidence>
<feature type="binding site" evidence="15">
    <location>
        <position position="575"/>
    </location>
    <ligand>
        <name>substrate</name>
    </ligand>
</feature>
<evidence type="ECO:0000313" key="17">
    <source>
        <dbReference type="EMBL" id="KUK68674.1"/>
    </source>
</evidence>
<evidence type="ECO:0000256" key="12">
    <source>
        <dbReference type="ARBA" id="ARBA00023152"/>
    </source>
</evidence>
<comment type="pathway">
    <text evidence="3 15">Carbohydrate degradation; glycolysis; D-glyceraldehyde 3-phosphate from glycerone phosphate: step 1/1.</text>
</comment>
<feature type="binding site" evidence="15">
    <location>
        <begin position="636"/>
        <end position="637"/>
    </location>
    <ligand>
        <name>substrate</name>
    </ligand>
</feature>
<dbReference type="Pfam" id="PF00162">
    <property type="entry name" value="PGK"/>
    <property type="match status" value="1"/>
</dbReference>
<dbReference type="HAMAP" id="MF_00147_B">
    <property type="entry name" value="TIM_B"/>
    <property type="match status" value="1"/>
</dbReference>
<dbReference type="UniPathway" id="UPA00138"/>
<evidence type="ECO:0000256" key="10">
    <source>
        <dbReference type="ARBA" id="ARBA00022777"/>
    </source>
</evidence>
<dbReference type="NCBIfam" id="TIGR00419">
    <property type="entry name" value="tim"/>
    <property type="match status" value="1"/>
</dbReference>
<keyword evidence="8 14" id="KW-0808">Transferase</keyword>
<dbReference type="GO" id="GO:0006096">
    <property type="term" value="P:glycolytic process"/>
    <property type="evidence" value="ECO:0007669"/>
    <property type="project" value="UniProtKB-UniRule"/>
</dbReference>
<dbReference type="PROSITE" id="PS51440">
    <property type="entry name" value="TIM_2"/>
    <property type="match status" value="1"/>
</dbReference>
<comment type="caution">
    <text evidence="17">The sequence shown here is derived from an EMBL/GenBank/DDBJ whole genome shotgun (WGS) entry which is preliminary data.</text>
</comment>
<evidence type="ECO:0000256" key="1">
    <source>
        <dbReference type="ARBA" id="ARBA00000474"/>
    </source>
</evidence>
<dbReference type="GO" id="GO:0004807">
    <property type="term" value="F:triose-phosphate isomerase activity"/>
    <property type="evidence" value="ECO:0007669"/>
    <property type="project" value="UniProtKB-UniRule"/>
</dbReference>
<feature type="active site" description="Electrophile" evidence="15">
    <location>
        <position position="497"/>
    </location>
</feature>
<comment type="similarity">
    <text evidence="5 14">Belongs to the phosphoglycerate kinase family.</text>
</comment>
<comment type="subcellular location">
    <subcellularLocation>
        <location evidence="14 16">Cytoplasm</location>
    </subcellularLocation>
</comment>
<evidence type="ECO:0000256" key="5">
    <source>
        <dbReference type="ARBA" id="ARBA00008982"/>
    </source>
</evidence>
<feature type="binding site" evidence="14">
    <location>
        <position position="121"/>
    </location>
    <ligand>
        <name>substrate</name>
    </ligand>
</feature>
<dbReference type="AlphaFoldDB" id="A0A101H1K7"/>
<proteinExistence type="inferred from homology"/>
<evidence type="ECO:0000256" key="9">
    <source>
        <dbReference type="ARBA" id="ARBA00022741"/>
    </source>
</evidence>
<feature type="binding site" evidence="14">
    <location>
        <position position="39"/>
    </location>
    <ligand>
        <name>substrate</name>
    </ligand>
</feature>
<dbReference type="InterPro" id="IPR015824">
    <property type="entry name" value="Phosphoglycerate_kinase_N"/>
</dbReference>
<evidence type="ECO:0000256" key="14">
    <source>
        <dbReference type="HAMAP-Rule" id="MF_00145"/>
    </source>
</evidence>
<evidence type="ECO:0000256" key="8">
    <source>
        <dbReference type="ARBA" id="ARBA00022679"/>
    </source>
</evidence>
<evidence type="ECO:0000256" key="2">
    <source>
        <dbReference type="ARBA" id="ARBA00000642"/>
    </source>
</evidence>
<feature type="binding site" evidence="14">
    <location>
        <position position="154"/>
    </location>
    <ligand>
        <name>substrate</name>
    </ligand>
</feature>
<dbReference type="GO" id="GO:0005524">
    <property type="term" value="F:ATP binding"/>
    <property type="evidence" value="ECO:0007669"/>
    <property type="project" value="UniProtKB-KW"/>
</dbReference>
<dbReference type="PROSITE" id="PS00171">
    <property type="entry name" value="TIM_1"/>
    <property type="match status" value="1"/>
</dbReference>
<comment type="pathway">
    <text evidence="4 14 16">Carbohydrate degradation; glycolysis; pyruvate from D-glyceraldehyde 3-phosphate: step 2/5.</text>
</comment>
<keyword evidence="12 14" id="KW-0324">Glycolysis</keyword>
<dbReference type="PANTHER" id="PTHR11406:SF23">
    <property type="entry name" value="PHOSPHOGLYCERATE KINASE 1, CHLOROPLASTIC-RELATED"/>
    <property type="match status" value="1"/>
</dbReference>
<gene>
    <name evidence="15" type="primary">tpiA</name>
    <name evidence="14" type="synonym">pgk</name>
    <name evidence="17" type="ORF">XD86_0006</name>
</gene>
<organism evidence="17 18">
    <name type="scientific">Mesotoga infera</name>
    <dbReference type="NCBI Taxonomy" id="1236046"/>
    <lineage>
        <taxon>Bacteria</taxon>
        <taxon>Thermotogati</taxon>
        <taxon>Thermotogota</taxon>
        <taxon>Thermotogae</taxon>
        <taxon>Kosmotogales</taxon>
        <taxon>Kosmotogaceae</taxon>
        <taxon>Mesotoga</taxon>
    </lineage>
</organism>
<dbReference type="InterPro" id="IPR022896">
    <property type="entry name" value="TrioseP_Isoase_bac/euk"/>
</dbReference>
<dbReference type="SUPFAM" id="SSF51351">
    <property type="entry name" value="Triosephosphate isomerase (TIM)"/>
    <property type="match status" value="1"/>
</dbReference>
<protein>
    <recommendedName>
        <fullName evidence="14 15">Multifunctional fusion protein</fullName>
    </recommendedName>
    <domain>
        <recommendedName>
            <fullName evidence="15">Triosephosphate isomerase</fullName>
            <shortName evidence="15">TIM</shortName>
            <shortName evidence="15">TPI</shortName>
            <ecNumber evidence="15">5.3.1.1</ecNumber>
        </recommendedName>
        <alternativeName>
            <fullName evidence="15">Triose-phosphate isomerase</fullName>
        </alternativeName>
    </domain>
    <domain>
        <recommendedName>
            <fullName evidence="14">Phosphoglycerate kinase</fullName>
            <ecNumber evidence="14">2.7.2.3</ecNumber>
        </recommendedName>
    </domain>
</protein>
<dbReference type="SUPFAM" id="SSF53748">
    <property type="entry name" value="Phosphoglycerate kinase"/>
    <property type="match status" value="1"/>
</dbReference>
<keyword evidence="11 14" id="KW-0067">ATP-binding</keyword>
<dbReference type="Gene3D" id="3.20.20.70">
    <property type="entry name" value="Aldolase class I"/>
    <property type="match status" value="1"/>
</dbReference>
<dbReference type="InterPro" id="IPR001576">
    <property type="entry name" value="Phosphoglycerate_kinase"/>
</dbReference>
<keyword evidence="10 14" id="KW-0418">Kinase</keyword>
<dbReference type="EC" id="5.3.1.1" evidence="15"/>
<evidence type="ECO:0000256" key="15">
    <source>
        <dbReference type="HAMAP-Rule" id="MF_00147"/>
    </source>
</evidence>
<feature type="binding site" evidence="14">
    <location>
        <position position="327"/>
    </location>
    <ligand>
        <name>ATP</name>
        <dbReference type="ChEBI" id="CHEBI:30616"/>
    </ligand>
</feature>
<dbReference type="PANTHER" id="PTHR11406">
    <property type="entry name" value="PHOSPHOGLYCERATE KINASE"/>
    <property type="match status" value="1"/>
</dbReference>
<feature type="binding site" evidence="14">
    <location>
        <begin position="354"/>
        <end position="357"/>
    </location>
    <ligand>
        <name>ATP</name>
        <dbReference type="ChEBI" id="CHEBI:30616"/>
    </ligand>
</feature>
<evidence type="ECO:0000256" key="3">
    <source>
        <dbReference type="ARBA" id="ARBA00004680"/>
    </source>
</evidence>
<name>A0A101H1K7_9BACT</name>
<evidence type="ECO:0000256" key="7">
    <source>
        <dbReference type="ARBA" id="ARBA00022432"/>
    </source>
</evidence>
<dbReference type="UniPathway" id="UPA00109">
    <property type="reaction ID" value="UER00185"/>
</dbReference>
<dbReference type="GO" id="GO:0005829">
    <property type="term" value="C:cytosol"/>
    <property type="evidence" value="ECO:0007669"/>
    <property type="project" value="UniProtKB-ARBA"/>
</dbReference>
<feature type="binding site" evidence="15">
    <location>
        <begin position="411"/>
        <end position="413"/>
    </location>
    <ligand>
        <name>substrate</name>
    </ligand>
</feature>
<dbReference type="NCBIfam" id="NF010569">
    <property type="entry name" value="PRK13962.1"/>
    <property type="match status" value="1"/>
</dbReference>
<dbReference type="InterPro" id="IPR036043">
    <property type="entry name" value="Phosphoglycerate_kinase_sf"/>
</dbReference>
<dbReference type="GO" id="GO:0043531">
    <property type="term" value="F:ADP binding"/>
    <property type="evidence" value="ECO:0007669"/>
    <property type="project" value="TreeGrafter"/>
</dbReference>
<comment type="pathway">
    <text evidence="15">Carbohydrate biosynthesis; gluconeogenesis.</text>
</comment>
<dbReference type="PROSITE" id="PS00111">
    <property type="entry name" value="PGLYCERATE_KINASE"/>
    <property type="match status" value="1"/>
</dbReference>
<dbReference type="EC" id="2.7.2.3" evidence="14"/>
<dbReference type="FunFam" id="3.20.20.70:FF:000016">
    <property type="entry name" value="Triosephosphate isomerase"/>
    <property type="match status" value="1"/>
</dbReference>
<comment type="subunit">
    <text evidence="6 14">Monomer.</text>
</comment>
<dbReference type="InterPro" id="IPR013785">
    <property type="entry name" value="Aldolase_TIM"/>
</dbReference>
<evidence type="ECO:0000256" key="13">
    <source>
        <dbReference type="ARBA" id="ARBA00023235"/>
    </source>
</evidence>
<dbReference type="FunFam" id="3.40.50.1260:FF:000006">
    <property type="entry name" value="Phosphoglycerate kinase"/>
    <property type="match status" value="1"/>
</dbReference>